<feature type="transmembrane region" description="Helical" evidence="1">
    <location>
        <begin position="176"/>
        <end position="201"/>
    </location>
</feature>
<dbReference type="InterPro" id="IPR021296">
    <property type="entry name" value="DUF2868"/>
</dbReference>
<organism evidence="2 3">
    <name type="scientific">Serpens gallinarum</name>
    <dbReference type="NCBI Taxonomy" id="2763075"/>
    <lineage>
        <taxon>Bacteria</taxon>
        <taxon>Pseudomonadati</taxon>
        <taxon>Pseudomonadota</taxon>
        <taxon>Gammaproteobacteria</taxon>
        <taxon>Pseudomonadales</taxon>
        <taxon>Pseudomonadaceae</taxon>
        <taxon>Pseudomonas</taxon>
    </lineage>
</organism>
<evidence type="ECO:0000256" key="1">
    <source>
        <dbReference type="SAM" id="Phobius"/>
    </source>
</evidence>
<dbReference type="Proteomes" id="UP000611945">
    <property type="component" value="Unassembled WGS sequence"/>
</dbReference>
<accession>A0ABR8TMF8</accession>
<feature type="transmembrane region" description="Helical" evidence="1">
    <location>
        <begin position="109"/>
        <end position="132"/>
    </location>
</feature>
<evidence type="ECO:0000313" key="3">
    <source>
        <dbReference type="Proteomes" id="UP000611945"/>
    </source>
</evidence>
<keyword evidence="3" id="KW-1185">Reference proteome</keyword>
<keyword evidence="1" id="KW-0472">Membrane</keyword>
<dbReference type="RefSeq" id="WP_251835722.1">
    <property type="nucleotide sequence ID" value="NZ_JACSQG010000002.1"/>
</dbReference>
<name>A0ABR8TMF8_9PSED</name>
<keyword evidence="1" id="KW-0812">Transmembrane</keyword>
<keyword evidence="1" id="KW-1133">Transmembrane helix</keyword>
<feature type="transmembrane region" description="Helical" evidence="1">
    <location>
        <begin position="78"/>
        <end position="97"/>
    </location>
</feature>
<gene>
    <name evidence="2" type="ORF">H9642_07100</name>
</gene>
<reference evidence="2 3" key="1">
    <citation type="submission" date="2020-08" db="EMBL/GenBank/DDBJ databases">
        <title>A Genomic Blueprint of the Chicken Gut Microbiome.</title>
        <authorList>
            <person name="Gilroy R."/>
            <person name="Ravi A."/>
            <person name="Getino M."/>
            <person name="Pursley I."/>
            <person name="Horton D.L."/>
            <person name="Alikhan N.-F."/>
            <person name="Baker D."/>
            <person name="Gharbi K."/>
            <person name="Hall N."/>
            <person name="Watson M."/>
            <person name="Adriaenssens E.M."/>
            <person name="Foster-Nyarko E."/>
            <person name="Jarju S."/>
            <person name="Secka A."/>
            <person name="Antonio M."/>
            <person name="Oren A."/>
            <person name="Chaudhuri R."/>
            <person name="La Ragione R.M."/>
            <person name="Hildebrand F."/>
            <person name="Pallen M.J."/>
        </authorList>
    </citation>
    <scope>NUCLEOTIDE SEQUENCE [LARGE SCALE GENOMIC DNA]</scope>
    <source>
        <strain evidence="2 3">Sa2CUA2</strain>
    </source>
</reference>
<proteinExistence type="predicted"/>
<protein>
    <submittedName>
        <fullName evidence="2">DUF2868 domain-containing protein</fullName>
    </submittedName>
</protein>
<dbReference type="EMBL" id="JACSQG010000002">
    <property type="protein sequence ID" value="MBD7976956.1"/>
    <property type="molecule type" value="Genomic_DNA"/>
</dbReference>
<feature type="transmembrane region" description="Helical" evidence="1">
    <location>
        <begin position="261"/>
        <end position="286"/>
    </location>
</feature>
<dbReference type="Pfam" id="PF11067">
    <property type="entry name" value="DUF2868"/>
    <property type="match status" value="1"/>
</dbReference>
<evidence type="ECO:0000313" key="2">
    <source>
        <dbReference type="EMBL" id="MBD7976956.1"/>
    </source>
</evidence>
<sequence>MSSTPSASNLSHLDRLWLCEAIRLREEQAGPLEDGEAIRRARQAGESLEQRIEARALLLAERDGQLAALRHWHQGARLALIALLLLALFSGAGLAFAALGDGQRPVNVFWALGSLLGLHLLTLLGWALGLLLTGDSGGALGRLWLWLSEKFARDAQAAQLAPALMLLLQRRRLARWGLGAVVHGLWLLALLAALVLLLAMLSTRRYGFVWETTILGGDSFIALTQALGALPALLGFSLPDIEQIRASGTAALAEESARQAWAGWLLGVLLVYGLLPRLLLGLFCLWRWKHGVARLHLDLAAPGYALLRERLNPPSERLGISDAAPDSLPLAHAGSHPEHADGAVLVAVELDTSRAWPPALPKGVADAGILDDREQRRRLLDQLTRFPPARLLIACDPRRSPDRGTLALLGELSRCAAVTRVWLLQAPPGEALDSQRLADWHTALEQLGLPHGCAAPLAWLETGHD</sequence>
<comment type="caution">
    <text evidence="2">The sequence shown here is derived from an EMBL/GenBank/DDBJ whole genome shotgun (WGS) entry which is preliminary data.</text>
</comment>